<protein>
    <submittedName>
        <fullName evidence="4">Por secretion system C-terminal sorting domain</fullName>
    </submittedName>
</protein>
<organism evidence="4 5">
    <name type="scientific">Chryseobacterium gleum</name>
    <name type="common">Flavobacterium gleum</name>
    <dbReference type="NCBI Taxonomy" id="250"/>
    <lineage>
        <taxon>Bacteria</taxon>
        <taxon>Pseudomonadati</taxon>
        <taxon>Bacteroidota</taxon>
        <taxon>Flavobacteriia</taxon>
        <taxon>Flavobacteriales</taxon>
        <taxon>Weeksellaceae</taxon>
        <taxon>Chryseobacterium group</taxon>
        <taxon>Chryseobacterium</taxon>
    </lineage>
</organism>
<dbReference type="Gene3D" id="2.60.120.260">
    <property type="entry name" value="Galactose-binding domain-like"/>
    <property type="match status" value="1"/>
</dbReference>
<dbReference type="EMBL" id="LR134289">
    <property type="protein sequence ID" value="VEE09908.1"/>
    <property type="molecule type" value="Genomic_DNA"/>
</dbReference>
<dbReference type="RefSeq" id="WP_002982411.1">
    <property type="nucleotide sequence ID" value="NZ_CP031676.1"/>
</dbReference>
<dbReference type="InterPro" id="IPR049419">
    <property type="entry name" value="Reelin_subrepeat-B"/>
</dbReference>
<evidence type="ECO:0000313" key="5">
    <source>
        <dbReference type="Proteomes" id="UP000279227"/>
    </source>
</evidence>
<dbReference type="InterPro" id="IPR026444">
    <property type="entry name" value="Secre_tail"/>
</dbReference>
<dbReference type="AlphaFoldDB" id="A0A3S4R3X7"/>
<accession>A0A3S4R3X7</accession>
<dbReference type="OrthoDB" id="8781670at2"/>
<evidence type="ECO:0000256" key="1">
    <source>
        <dbReference type="ARBA" id="ARBA00022729"/>
    </source>
</evidence>
<name>A0A3S4R3X7_CHRGE</name>
<dbReference type="Pfam" id="PF21471">
    <property type="entry name" value="Reelin_subrepeat-B"/>
    <property type="match status" value="1"/>
</dbReference>
<dbReference type="Proteomes" id="UP000279227">
    <property type="component" value="Chromosome"/>
</dbReference>
<evidence type="ECO:0000259" key="3">
    <source>
        <dbReference type="Pfam" id="PF18962"/>
    </source>
</evidence>
<feature type="chain" id="PRO_5018681316" evidence="2">
    <location>
        <begin position="21"/>
        <end position="271"/>
    </location>
</feature>
<dbReference type="Pfam" id="PF18962">
    <property type="entry name" value="Por_Secre_tail"/>
    <property type="match status" value="1"/>
</dbReference>
<dbReference type="STRING" id="525257.HMPREF0204_10440"/>
<reference evidence="4 5" key="1">
    <citation type="submission" date="2018-12" db="EMBL/GenBank/DDBJ databases">
        <authorList>
            <consortium name="Pathogen Informatics"/>
        </authorList>
    </citation>
    <scope>NUCLEOTIDE SEQUENCE [LARGE SCALE GENOMIC DNA]</scope>
    <source>
        <strain evidence="4 5">NCTC11432</strain>
    </source>
</reference>
<evidence type="ECO:0000313" key="4">
    <source>
        <dbReference type="EMBL" id="VEE09908.1"/>
    </source>
</evidence>
<dbReference type="NCBIfam" id="TIGR04183">
    <property type="entry name" value="Por_Secre_tail"/>
    <property type="match status" value="1"/>
</dbReference>
<sequence length="271" mass="29585">MKTKLLFIFLVSSIWGNAQILTETFQGTIFPPTGWTTGTNVASRPWGFTTTIFNATGQATFNITGGKSAGIGWIAQAQDAHLTSPSFSLAGTTNPVLKFKAKIGYEYMVDPNPNGDLKVEVSTDGGTTWNQVWVEENYGVYTDYETLAITVSLAQYAGQANVKFRFHYVANDADSLSIDDVEVWANGTLSTQETNAKVKDVTNIYPNPTKGEINIKTDKKIKSATVFDVSGKSLLNNSSERLDISSLPKGTYLLKVDFSDGTSKTEKVMKQ</sequence>
<feature type="domain" description="Secretion system C-terminal sorting" evidence="3">
    <location>
        <begin position="204"/>
        <end position="268"/>
    </location>
</feature>
<dbReference type="GeneID" id="93019456"/>
<feature type="signal peptide" evidence="2">
    <location>
        <begin position="1"/>
        <end position="20"/>
    </location>
</feature>
<gene>
    <name evidence="4" type="ORF">NCTC11432_03483</name>
</gene>
<evidence type="ECO:0000256" key="2">
    <source>
        <dbReference type="SAM" id="SignalP"/>
    </source>
</evidence>
<proteinExistence type="predicted"/>
<dbReference type="KEGG" id="cgle:NCTC11432_03483"/>
<keyword evidence="1 2" id="KW-0732">Signal</keyword>